<keyword evidence="2" id="KW-1185">Reference proteome</keyword>
<dbReference type="RefSeq" id="WP_171833319.1">
    <property type="nucleotide sequence ID" value="NZ_CP053708.1"/>
</dbReference>
<dbReference type="Pfam" id="PF06748">
    <property type="entry name" value="DUF1217"/>
    <property type="match status" value="1"/>
</dbReference>
<evidence type="ECO:0000313" key="2">
    <source>
        <dbReference type="Proteomes" id="UP000500767"/>
    </source>
</evidence>
<dbReference type="SUPFAM" id="SSF158837">
    <property type="entry name" value="AGR C 984p-like"/>
    <property type="match status" value="1"/>
</dbReference>
<organism evidence="1 2">
    <name type="scientific">Lichenicola cladoniae</name>
    <dbReference type="NCBI Taxonomy" id="1484109"/>
    <lineage>
        <taxon>Bacteria</taxon>
        <taxon>Pseudomonadati</taxon>
        <taxon>Pseudomonadota</taxon>
        <taxon>Alphaproteobacteria</taxon>
        <taxon>Acetobacterales</taxon>
        <taxon>Acetobacteraceae</taxon>
        <taxon>Lichenicola</taxon>
    </lineage>
</organism>
<dbReference type="AlphaFoldDB" id="A0A6M8HRN5"/>
<gene>
    <name evidence="1" type="ORF">HN018_14885</name>
</gene>
<evidence type="ECO:0000313" key="1">
    <source>
        <dbReference type="EMBL" id="QKE91159.1"/>
    </source>
</evidence>
<dbReference type="Proteomes" id="UP000500767">
    <property type="component" value="Chromosome"/>
</dbReference>
<dbReference type="KEGG" id="lck:HN018_14885"/>
<name>A0A6M8HRN5_9PROT</name>
<proteinExistence type="predicted"/>
<dbReference type="InterPro" id="IPR023157">
    <property type="entry name" value="AGR-C-984p-like_sf"/>
</dbReference>
<protein>
    <submittedName>
        <fullName evidence="1">DUF1217 domain-containing protein</fullName>
    </submittedName>
</protein>
<dbReference type="EMBL" id="CP053708">
    <property type="protein sequence ID" value="QKE91159.1"/>
    <property type="molecule type" value="Genomic_DNA"/>
</dbReference>
<dbReference type="InterPro" id="IPR010626">
    <property type="entry name" value="DUF1217"/>
</dbReference>
<accession>A0A6M8HRN5</accession>
<dbReference type="Gene3D" id="1.10.3700.10">
    <property type="entry name" value="AGR C 984p-like"/>
    <property type="match status" value="2"/>
</dbReference>
<sequence>MSGVSGSSALAVYLSVIKDEQVHVAQSVKSDTQLAASVASFRASAAGLTSAAAILKNYTALSVITGAYNIGGQIGRTAVLKDLITQDADASNSLVRQTASTDYLHFARATSARATQTISLGDSGTLSLGTSGASASSLTMQNTAWGLDTAKQTSTAPGIQWSFVLNDGTAGRSIAAALTNAAAGMTGAGGTSATYTVSAAGTVSGSPGAPAVTTTTDSAGNTVYALALSTDAAGNTIKGVRIVSVKVTEGTAATDRTSQVGALTGALKAAGFNAQLGSNGDLAILDPPGAGTNTLALSYGNAIAVATGNTLAIDGRLMLGDAGKLLTAGQVLTDGTTEIGTVKSVDSLGNVTLMAPPNTSIRAGDTIEVALGIGLANVGSMQVTTSAASSGATTLALGNTGAALRPGQIITSAGVTVGTVGSVDPHGNVTLLAGLTQAIGRGASLVVLPSVSGAPTAALADKANVDSIVNADETASYETQMGAQYPGMDDALYYTRTMGSITSIAGLMSNPTLLKVVTTSLGMGDWFGGLDFDQQVSILTKKVDLKAMTGVPGIQRSAQQYLISEQSSVVPKLTGLVALLAGQSQSDTSLLSLITGATSADDSTGKSDPILSLFA</sequence>
<reference evidence="1 2" key="1">
    <citation type="journal article" date="2014" name="World J. Microbiol. Biotechnol.">
        <title>Biodiversity and physiological characteristics of Antarctic and Arctic lichens-associated bacteria.</title>
        <authorList>
            <person name="Lee Y.M."/>
            <person name="Kim E.H."/>
            <person name="Lee H.K."/>
            <person name="Hong S.G."/>
        </authorList>
    </citation>
    <scope>NUCLEOTIDE SEQUENCE [LARGE SCALE GENOMIC DNA]</scope>
    <source>
        <strain evidence="1 2">PAMC 26569</strain>
    </source>
</reference>